<dbReference type="SUPFAM" id="SSF50952">
    <property type="entry name" value="Soluble quinoprotein glucose dehydrogenase"/>
    <property type="match status" value="1"/>
</dbReference>
<dbReference type="Pfam" id="PF07995">
    <property type="entry name" value="GSDH"/>
    <property type="match status" value="1"/>
</dbReference>
<gene>
    <name evidence="3" type="ORF">ACFQE6_14045</name>
</gene>
<evidence type="ECO:0000313" key="4">
    <source>
        <dbReference type="Proteomes" id="UP001596383"/>
    </source>
</evidence>
<feature type="compositionally biased region" description="Acidic residues" evidence="1">
    <location>
        <begin position="327"/>
        <end position="348"/>
    </location>
</feature>
<comment type="caution">
    <text evidence="3">The sequence shown here is derived from an EMBL/GenBank/DDBJ whole genome shotgun (WGS) entry which is preliminary data.</text>
</comment>
<name>A0ABD5SM86_9EURY</name>
<evidence type="ECO:0000259" key="2">
    <source>
        <dbReference type="Pfam" id="PF07995"/>
    </source>
</evidence>
<sequence length="348" mass="37952">MRYSAPPREETPEEWDHTFVLSEFETEGNDNESANPDSEQVLLEIDEPQLNHNSGMVAFGPDGYLYVTTGDGGGANDNDEGHIEDWYDENGGGNGQDTTENLLGAVLRIDIDEGTGKGEDDETEGDDAGDETADRAYGIPEVNPFAEEGEFDSDEGLPEQYAWGLRNPWGSMEFHGDRMLLVDVGQNLFEEVNAIEKGGNYGWNVKEGTHCFNTESPEEVLEDEDCPDETPDDVRGGEELIDPVIEYPQEYEGEPIGASIIGGHVYDSDAVSGLEETYVFGDWTGPLFLARPPEGWLEDGGMDDESDGDDVGTDNETADTNGNETDAGGDGDMDSSGDGEDDLWPMER</sequence>
<reference evidence="3 4" key="1">
    <citation type="journal article" date="2019" name="Int. J. Syst. Evol. Microbiol.">
        <title>The Global Catalogue of Microorganisms (GCM) 10K type strain sequencing project: providing services to taxonomists for standard genome sequencing and annotation.</title>
        <authorList>
            <consortium name="The Broad Institute Genomics Platform"/>
            <consortium name="The Broad Institute Genome Sequencing Center for Infectious Disease"/>
            <person name="Wu L."/>
            <person name="Ma J."/>
        </authorList>
    </citation>
    <scope>NUCLEOTIDE SEQUENCE [LARGE SCALE GENOMIC DNA]</scope>
    <source>
        <strain evidence="3 4">LMG 29247</strain>
    </source>
</reference>
<dbReference type="InterPro" id="IPR011041">
    <property type="entry name" value="Quinoprot_gluc/sorb_DH_b-prop"/>
</dbReference>
<protein>
    <submittedName>
        <fullName evidence="3">PQQ-dependent sugar dehydrogenase</fullName>
    </submittedName>
</protein>
<feature type="region of interest" description="Disordered" evidence="1">
    <location>
        <begin position="291"/>
        <end position="348"/>
    </location>
</feature>
<dbReference type="RefSeq" id="WP_337959470.1">
    <property type="nucleotide sequence ID" value="NZ_JBHSWV010000211.1"/>
</dbReference>
<accession>A0ABD5SM86</accession>
<feature type="compositionally biased region" description="Acidic residues" evidence="1">
    <location>
        <begin position="296"/>
        <end position="317"/>
    </location>
</feature>
<organism evidence="3 4">
    <name type="scientific">Natrinema soli</name>
    <dbReference type="NCBI Taxonomy" id="1930624"/>
    <lineage>
        <taxon>Archaea</taxon>
        <taxon>Methanobacteriati</taxon>
        <taxon>Methanobacteriota</taxon>
        <taxon>Stenosarchaea group</taxon>
        <taxon>Halobacteria</taxon>
        <taxon>Halobacteriales</taxon>
        <taxon>Natrialbaceae</taxon>
        <taxon>Natrinema</taxon>
    </lineage>
</organism>
<dbReference type="InterPro" id="IPR011042">
    <property type="entry name" value="6-blade_b-propeller_TolB-like"/>
</dbReference>
<feature type="region of interest" description="Disordered" evidence="1">
    <location>
        <begin position="111"/>
        <end position="133"/>
    </location>
</feature>
<dbReference type="Proteomes" id="UP001596383">
    <property type="component" value="Unassembled WGS sequence"/>
</dbReference>
<dbReference type="PANTHER" id="PTHR19328">
    <property type="entry name" value="HEDGEHOG-INTERACTING PROTEIN"/>
    <property type="match status" value="1"/>
</dbReference>
<dbReference type="Gene3D" id="2.120.10.30">
    <property type="entry name" value="TolB, C-terminal domain"/>
    <property type="match status" value="1"/>
</dbReference>
<dbReference type="PANTHER" id="PTHR19328:SF75">
    <property type="entry name" value="ALDOSE SUGAR DEHYDROGENASE YLII"/>
    <property type="match status" value="1"/>
</dbReference>
<keyword evidence="4" id="KW-1185">Reference proteome</keyword>
<dbReference type="InterPro" id="IPR012938">
    <property type="entry name" value="Glc/Sorbosone_DH"/>
</dbReference>
<evidence type="ECO:0000313" key="3">
    <source>
        <dbReference type="EMBL" id="MFC6766072.1"/>
    </source>
</evidence>
<dbReference type="AlphaFoldDB" id="A0ABD5SM86"/>
<evidence type="ECO:0000256" key="1">
    <source>
        <dbReference type="SAM" id="MobiDB-lite"/>
    </source>
</evidence>
<proteinExistence type="predicted"/>
<dbReference type="EMBL" id="JBHSWV010000211">
    <property type="protein sequence ID" value="MFC6766072.1"/>
    <property type="molecule type" value="Genomic_DNA"/>
</dbReference>
<feature type="domain" description="Glucose/Sorbosone dehydrogenase" evidence="2">
    <location>
        <begin position="139"/>
        <end position="211"/>
    </location>
</feature>
<feature type="compositionally biased region" description="Acidic residues" evidence="1">
    <location>
        <begin position="119"/>
        <end position="131"/>
    </location>
</feature>